<protein>
    <submittedName>
        <fullName evidence="2">Uncharacterized protein</fullName>
    </submittedName>
</protein>
<evidence type="ECO:0000313" key="2">
    <source>
        <dbReference type="EMBL" id="OSI13809.1"/>
    </source>
</evidence>
<gene>
    <name evidence="2" type="ORF">BWD09_12350</name>
</gene>
<proteinExistence type="predicted"/>
<evidence type="ECO:0000313" key="3">
    <source>
        <dbReference type="Proteomes" id="UP000193118"/>
    </source>
</evidence>
<feature type="transmembrane region" description="Helical" evidence="1">
    <location>
        <begin position="28"/>
        <end position="47"/>
    </location>
</feature>
<keyword evidence="3" id="KW-1185">Reference proteome</keyword>
<keyword evidence="1" id="KW-0812">Transmembrane</keyword>
<dbReference type="Proteomes" id="UP000193118">
    <property type="component" value="Unassembled WGS sequence"/>
</dbReference>
<keyword evidence="1" id="KW-1133">Transmembrane helix</keyword>
<dbReference type="AlphaFoldDB" id="A0A1X3D1K8"/>
<accession>A0A1X3D1K8</accession>
<keyword evidence="1" id="KW-0472">Membrane</keyword>
<organism evidence="2 3">
    <name type="scientific">Neisseria dentiae</name>
    <dbReference type="NCBI Taxonomy" id="194197"/>
    <lineage>
        <taxon>Bacteria</taxon>
        <taxon>Pseudomonadati</taxon>
        <taxon>Pseudomonadota</taxon>
        <taxon>Betaproteobacteria</taxon>
        <taxon>Neisseriales</taxon>
        <taxon>Neisseriaceae</taxon>
        <taxon>Neisseria</taxon>
    </lineage>
</organism>
<reference evidence="3" key="1">
    <citation type="submission" date="2017-01" db="EMBL/GenBank/DDBJ databases">
        <authorList>
            <person name="Wolfgang W.J."/>
            <person name="Cole J."/>
            <person name="Wroblewski D."/>
            <person name="Mcginnis J."/>
            <person name="Musser K.A."/>
        </authorList>
    </citation>
    <scope>NUCLEOTIDE SEQUENCE [LARGE SCALE GENOMIC DNA]</scope>
    <source>
        <strain evidence="3">DSM 19151</strain>
    </source>
</reference>
<name>A0A1X3D1K8_9NEIS</name>
<dbReference type="EMBL" id="MTBO01000055">
    <property type="protein sequence ID" value="OSI13809.1"/>
    <property type="molecule type" value="Genomic_DNA"/>
</dbReference>
<evidence type="ECO:0000256" key="1">
    <source>
        <dbReference type="SAM" id="Phobius"/>
    </source>
</evidence>
<sequence length="67" mass="7518">MSSNLTASAKLKNNPSESGGLFLFLKQGTHIILEPLPIIFLFFINFLKNKKYNTQALPEYDGTVTNK</sequence>
<comment type="caution">
    <text evidence="2">The sequence shown here is derived from an EMBL/GenBank/DDBJ whole genome shotgun (WGS) entry which is preliminary data.</text>
</comment>